<dbReference type="InterPro" id="IPR010496">
    <property type="entry name" value="AL/BT2_dom"/>
</dbReference>
<feature type="region of interest" description="Disordered" evidence="1">
    <location>
        <begin position="178"/>
        <end position="203"/>
    </location>
</feature>
<protein>
    <recommendedName>
        <fullName evidence="2">3-keto-alpha-glucoside-1,2-lyase/3-keto-2-hydroxy-glucal hydratase domain-containing protein</fullName>
    </recommendedName>
</protein>
<name>A0A1F5YWV8_9BACT</name>
<dbReference type="Gene3D" id="2.60.120.560">
    <property type="entry name" value="Exo-inulinase, domain 1"/>
    <property type="match status" value="1"/>
</dbReference>
<dbReference type="EMBL" id="MFIX01000111">
    <property type="protein sequence ID" value="OGG04605.1"/>
    <property type="molecule type" value="Genomic_DNA"/>
</dbReference>
<organism evidence="3 4">
    <name type="scientific">Candidatus Glassbacteria bacterium RIFCSPLOWO2_12_FULL_58_11</name>
    <dbReference type="NCBI Taxonomy" id="1817867"/>
    <lineage>
        <taxon>Bacteria</taxon>
        <taxon>Candidatus Glassiibacteriota</taxon>
    </lineage>
</organism>
<proteinExistence type="predicted"/>
<evidence type="ECO:0000313" key="3">
    <source>
        <dbReference type="EMBL" id="OGG04605.1"/>
    </source>
</evidence>
<evidence type="ECO:0000313" key="4">
    <source>
        <dbReference type="Proteomes" id="UP000179129"/>
    </source>
</evidence>
<dbReference type="STRING" id="1817867.A3F83_08260"/>
<evidence type="ECO:0000259" key="2">
    <source>
        <dbReference type="Pfam" id="PF06439"/>
    </source>
</evidence>
<sequence>MSETLPVLNAFLLVALFAVYSPRNCKAEDTVSLFDGKSLAGWHAEGGKIESWKAADGILSCIAPGGGWLTTDKEYADFILSLDWRIPEAGNSGVGLRYPSDTHVSETGMEIQILDDNAEQHRNIKPAQHTGSIYYQVAAKQGAANPPGQWNHYEITCRGALVIVNLNSKEVVRANLEEHTSGEGGLTPLSARPRSGHIGVQSHDTGVDYRNIRIKPL</sequence>
<evidence type="ECO:0000256" key="1">
    <source>
        <dbReference type="SAM" id="MobiDB-lite"/>
    </source>
</evidence>
<dbReference type="Pfam" id="PF06439">
    <property type="entry name" value="3keto-disac_hyd"/>
    <property type="match status" value="1"/>
</dbReference>
<reference evidence="3 4" key="1">
    <citation type="journal article" date="2016" name="Nat. Commun.">
        <title>Thousands of microbial genomes shed light on interconnected biogeochemical processes in an aquifer system.</title>
        <authorList>
            <person name="Anantharaman K."/>
            <person name="Brown C.T."/>
            <person name="Hug L.A."/>
            <person name="Sharon I."/>
            <person name="Castelle C.J."/>
            <person name="Probst A.J."/>
            <person name="Thomas B.C."/>
            <person name="Singh A."/>
            <person name="Wilkins M.J."/>
            <person name="Karaoz U."/>
            <person name="Brodie E.L."/>
            <person name="Williams K.H."/>
            <person name="Hubbard S.S."/>
            <person name="Banfield J.F."/>
        </authorList>
    </citation>
    <scope>NUCLEOTIDE SEQUENCE [LARGE SCALE GENOMIC DNA]</scope>
</reference>
<dbReference type="AlphaFoldDB" id="A0A1F5YWV8"/>
<dbReference type="Proteomes" id="UP000179129">
    <property type="component" value="Unassembled WGS sequence"/>
</dbReference>
<dbReference type="GO" id="GO:0016787">
    <property type="term" value="F:hydrolase activity"/>
    <property type="evidence" value="ECO:0007669"/>
    <property type="project" value="InterPro"/>
</dbReference>
<gene>
    <name evidence="3" type="ORF">A3F83_08260</name>
</gene>
<comment type="caution">
    <text evidence="3">The sequence shown here is derived from an EMBL/GenBank/DDBJ whole genome shotgun (WGS) entry which is preliminary data.</text>
</comment>
<feature type="domain" description="3-keto-alpha-glucoside-1,2-lyase/3-keto-2-hydroxy-glucal hydratase" evidence="2">
    <location>
        <begin position="30"/>
        <end position="215"/>
    </location>
</feature>
<accession>A0A1F5YWV8</accession>